<evidence type="ECO:0000313" key="3">
    <source>
        <dbReference type="Proteomes" id="UP001152798"/>
    </source>
</evidence>
<keyword evidence="3" id="KW-1185">Reference proteome</keyword>
<dbReference type="AlphaFoldDB" id="A0A9P0DZA7"/>
<feature type="compositionally biased region" description="Polar residues" evidence="1">
    <location>
        <begin position="59"/>
        <end position="70"/>
    </location>
</feature>
<gene>
    <name evidence="2" type="ORF">NEZAVI_LOCUS391</name>
</gene>
<dbReference type="Proteomes" id="UP001152798">
    <property type="component" value="Chromosome 1"/>
</dbReference>
<dbReference type="EMBL" id="OV725077">
    <property type="protein sequence ID" value="CAH1388871.1"/>
    <property type="molecule type" value="Genomic_DNA"/>
</dbReference>
<proteinExistence type="predicted"/>
<protein>
    <submittedName>
        <fullName evidence="2">Uncharacterized protein</fullName>
    </submittedName>
</protein>
<evidence type="ECO:0000256" key="1">
    <source>
        <dbReference type="SAM" id="MobiDB-lite"/>
    </source>
</evidence>
<name>A0A9P0DZA7_NEZVI</name>
<feature type="region of interest" description="Disordered" evidence="1">
    <location>
        <begin position="1"/>
        <end position="70"/>
    </location>
</feature>
<feature type="compositionally biased region" description="Basic and acidic residues" evidence="1">
    <location>
        <begin position="44"/>
        <end position="58"/>
    </location>
</feature>
<sequence length="70" mass="7974">MLTVHGPYGGWSRVKGEPYSKKDRKIKDEQQRGKYRPSPGVLLEHGEHEPLCYPDDKSPQASQGHQQDSK</sequence>
<reference evidence="2" key="1">
    <citation type="submission" date="2022-01" db="EMBL/GenBank/DDBJ databases">
        <authorList>
            <person name="King R."/>
        </authorList>
    </citation>
    <scope>NUCLEOTIDE SEQUENCE</scope>
</reference>
<accession>A0A9P0DZA7</accession>
<organism evidence="2 3">
    <name type="scientific">Nezara viridula</name>
    <name type="common">Southern green stink bug</name>
    <name type="synonym">Cimex viridulus</name>
    <dbReference type="NCBI Taxonomy" id="85310"/>
    <lineage>
        <taxon>Eukaryota</taxon>
        <taxon>Metazoa</taxon>
        <taxon>Ecdysozoa</taxon>
        <taxon>Arthropoda</taxon>
        <taxon>Hexapoda</taxon>
        <taxon>Insecta</taxon>
        <taxon>Pterygota</taxon>
        <taxon>Neoptera</taxon>
        <taxon>Paraneoptera</taxon>
        <taxon>Hemiptera</taxon>
        <taxon>Heteroptera</taxon>
        <taxon>Panheteroptera</taxon>
        <taxon>Pentatomomorpha</taxon>
        <taxon>Pentatomoidea</taxon>
        <taxon>Pentatomidae</taxon>
        <taxon>Pentatominae</taxon>
        <taxon>Nezara</taxon>
    </lineage>
</organism>
<feature type="compositionally biased region" description="Basic and acidic residues" evidence="1">
    <location>
        <begin position="14"/>
        <end position="32"/>
    </location>
</feature>
<evidence type="ECO:0000313" key="2">
    <source>
        <dbReference type="EMBL" id="CAH1388871.1"/>
    </source>
</evidence>